<sequence>MVSDNTKIGTALMFLGFTFLFLGTLFLFDSTLLALGDVLFLTGLTFTIGVQRTVRFFSRKDRLRGILAFFGGFVLVMMRWGMVGMVLQVYGLVYLFGQFFPIAAASLRDVPVVGAVFRMESVERFFRGFGGGGPHRDLIDTIRQRVDRILLSPAPPPPEKTVPTTEQHQHTMTSTYKSTTHLSHPTPTTTSTIQSTTAHLSTTLTSHPQHGKWWMRTYGIGPRSLVKQLTHGRRRRTHGRRLGFRVGTFPVEEVRFGDASLLMVVCGPRVCLYGGRAGMTSDFHRKLAGRRAVVDDNDDNDDEGGDLMFGKKNNGGEDNDSKLEHVNPDRQISTGGHLATAACGRSDHRLVAVGTEGGTVRICDVNSRATLRSFSCSKAKGGGDRKSVRDVCWMRDGKRVVAGGDDGVVRVWNVKMDEVEVELVGHGDSVRCVTVVSYKDAGKGAKERDAEMTEAVVDSFQSEWSQLIVSGSYDHTIRVWDISNASEGEQCTSIMNHGDPVQALLVLPPINNAYSALQNKKSKTKYDNIPLLASAGGTTIKIWNPMTGACLGTYPTKHAKTITCMCLLDVMEEDDDNTSTPPQRKRQIITGGLDGLLRIHSATPQDIQAGSLPFLHGMQFSDPISALAISHDMSRIAIGFTTGIVMVHQRRQLPSETVAKKRRDPKPGTYSFFMRGAHEKSHDPDDYLLMPQKKQKLAEYDVLLRKFRYGDALDKVLETRQPQNVIAVIEELGKRRGLSLALSNRDEESLESILSFTIRFIDNPQYTPYLIGVAHLLCDIYGSVLGQSAIVDELFSKLKTKVTGECAVQKMLSRLLGQIDFVMASAEMQSLEDGR</sequence>
<dbReference type="InterPro" id="IPR036322">
    <property type="entry name" value="WD40_repeat_dom_sf"/>
</dbReference>
<dbReference type="InterPro" id="IPR019775">
    <property type="entry name" value="WD40_repeat_CS"/>
</dbReference>
<evidence type="ECO:0000256" key="4">
    <source>
        <dbReference type="ARBA" id="ARBA00022574"/>
    </source>
</evidence>
<dbReference type="SMART" id="SM00320">
    <property type="entry name" value="WD40"/>
    <property type="match status" value="6"/>
</dbReference>
<organism evidence="14 15">
    <name type="scientific">Cyclotella cryptica</name>
    <dbReference type="NCBI Taxonomy" id="29204"/>
    <lineage>
        <taxon>Eukaryota</taxon>
        <taxon>Sar</taxon>
        <taxon>Stramenopiles</taxon>
        <taxon>Ochrophyta</taxon>
        <taxon>Bacillariophyta</taxon>
        <taxon>Coscinodiscophyceae</taxon>
        <taxon>Thalassiosirophycidae</taxon>
        <taxon>Stephanodiscales</taxon>
        <taxon>Stephanodiscaceae</taxon>
        <taxon>Cyclotella</taxon>
    </lineage>
</organism>
<dbReference type="InterPro" id="IPR007305">
    <property type="entry name" value="Vesicle_transpt_Got1/SFT2"/>
</dbReference>
<keyword evidence="4 10" id="KW-0853">WD repeat</keyword>
<dbReference type="GO" id="GO:0006364">
    <property type="term" value="P:rRNA processing"/>
    <property type="evidence" value="ECO:0007669"/>
    <property type="project" value="UniProtKB-KW"/>
</dbReference>
<dbReference type="PROSITE" id="PS50294">
    <property type="entry name" value="WD_REPEATS_REGION"/>
    <property type="match status" value="1"/>
</dbReference>
<evidence type="ECO:0000256" key="12">
    <source>
        <dbReference type="SAM" id="Phobius"/>
    </source>
</evidence>
<comment type="subcellular location">
    <subcellularLocation>
        <location evidence="1">Membrane</location>
        <topology evidence="1">Multi-pass membrane protein</topology>
    </subcellularLocation>
    <subcellularLocation>
        <location evidence="2">Nucleus</location>
        <location evidence="2">Nucleolus</location>
    </subcellularLocation>
</comment>
<dbReference type="EMBL" id="JABMIG020000172">
    <property type="protein sequence ID" value="KAL3787571.1"/>
    <property type="molecule type" value="Genomic_DNA"/>
</dbReference>
<evidence type="ECO:0000256" key="11">
    <source>
        <dbReference type="SAM" id="MobiDB-lite"/>
    </source>
</evidence>
<keyword evidence="7 12" id="KW-1133">Transmembrane helix</keyword>
<feature type="transmembrane region" description="Helical" evidence="12">
    <location>
        <begin position="66"/>
        <end position="87"/>
    </location>
</feature>
<dbReference type="GO" id="GO:0005737">
    <property type="term" value="C:cytoplasm"/>
    <property type="evidence" value="ECO:0007669"/>
    <property type="project" value="UniProtKB-ARBA"/>
</dbReference>
<keyword evidence="15" id="KW-1185">Reference proteome</keyword>
<evidence type="ECO:0000313" key="14">
    <source>
        <dbReference type="EMBL" id="KAL3787571.1"/>
    </source>
</evidence>
<evidence type="ECO:0000256" key="6">
    <source>
        <dbReference type="ARBA" id="ARBA00022737"/>
    </source>
</evidence>
<dbReference type="PRINTS" id="PR00320">
    <property type="entry name" value="GPROTEINBRPT"/>
</dbReference>
<feature type="region of interest" description="Disordered" evidence="11">
    <location>
        <begin position="294"/>
        <end position="322"/>
    </location>
</feature>
<evidence type="ECO:0000313" key="15">
    <source>
        <dbReference type="Proteomes" id="UP001516023"/>
    </source>
</evidence>
<evidence type="ECO:0000256" key="10">
    <source>
        <dbReference type="PROSITE-ProRule" id="PRU00221"/>
    </source>
</evidence>
<proteinExistence type="predicted"/>
<dbReference type="GO" id="GO:0016020">
    <property type="term" value="C:membrane"/>
    <property type="evidence" value="ECO:0007669"/>
    <property type="project" value="UniProtKB-SubCell"/>
</dbReference>
<feature type="transmembrane region" description="Helical" evidence="12">
    <location>
        <begin position="12"/>
        <end position="28"/>
    </location>
</feature>
<protein>
    <recommendedName>
        <fullName evidence="13">U3 small nucleolar RNA-associated protein 15 C-terminal domain-containing protein</fullName>
    </recommendedName>
</protein>
<feature type="compositionally biased region" description="Acidic residues" evidence="11">
    <location>
        <begin position="295"/>
        <end position="305"/>
    </location>
</feature>
<evidence type="ECO:0000256" key="9">
    <source>
        <dbReference type="ARBA" id="ARBA00023242"/>
    </source>
</evidence>
<dbReference type="Pfam" id="PF09384">
    <property type="entry name" value="UTP15_C"/>
    <property type="match status" value="1"/>
</dbReference>
<dbReference type="AlphaFoldDB" id="A0ABD3PIL8"/>
<evidence type="ECO:0000256" key="1">
    <source>
        <dbReference type="ARBA" id="ARBA00004141"/>
    </source>
</evidence>
<dbReference type="Pfam" id="PF04178">
    <property type="entry name" value="Got1"/>
    <property type="match status" value="1"/>
</dbReference>
<feature type="repeat" description="WD" evidence="10">
    <location>
        <begin position="465"/>
        <end position="490"/>
    </location>
</feature>
<keyword evidence="6" id="KW-0677">Repeat</keyword>
<accession>A0ABD3PIL8</accession>
<dbReference type="PANTHER" id="PTHR19924">
    <property type="entry name" value="UTP15 U3 SMALL NUCLEOLAR RNA-ASSOCIATED PROTEIN 15 FAMILY MEMBER"/>
    <property type="match status" value="1"/>
</dbReference>
<dbReference type="InterPro" id="IPR018983">
    <property type="entry name" value="U3_snoRNA-assocProt_15_C"/>
</dbReference>
<keyword evidence="3" id="KW-0698">rRNA processing</keyword>
<feature type="repeat" description="WD" evidence="10">
    <location>
        <begin position="381"/>
        <end position="422"/>
    </location>
</feature>
<keyword evidence="9" id="KW-0539">Nucleus</keyword>
<dbReference type="InterPro" id="IPR015943">
    <property type="entry name" value="WD40/YVTN_repeat-like_dom_sf"/>
</dbReference>
<comment type="caution">
    <text evidence="14">The sequence shown here is derived from an EMBL/GenBank/DDBJ whole genome shotgun (WGS) entry which is preliminary data.</text>
</comment>
<feature type="domain" description="U3 small nucleolar RNA-associated protein 15 C-terminal" evidence="13">
    <location>
        <begin position="682"/>
        <end position="821"/>
    </location>
</feature>
<dbReference type="GO" id="GO:0012505">
    <property type="term" value="C:endomembrane system"/>
    <property type="evidence" value="ECO:0007669"/>
    <property type="project" value="UniProtKB-ARBA"/>
</dbReference>
<dbReference type="PANTHER" id="PTHR19924:SF26">
    <property type="entry name" value="U3 SMALL NUCLEOLAR RNA-ASSOCIATED PROTEIN 15 HOMOLOG"/>
    <property type="match status" value="1"/>
</dbReference>
<gene>
    <name evidence="14" type="ORF">HJC23_000059</name>
</gene>
<dbReference type="PROSITE" id="PS00678">
    <property type="entry name" value="WD_REPEATS_1"/>
    <property type="match status" value="2"/>
</dbReference>
<dbReference type="PROSITE" id="PS50082">
    <property type="entry name" value="WD_REPEATS_2"/>
    <property type="match status" value="2"/>
</dbReference>
<keyword evidence="8 12" id="KW-0472">Membrane</keyword>
<dbReference type="Gene3D" id="2.130.10.10">
    <property type="entry name" value="YVTN repeat-like/Quinoprotein amine dehydrogenase"/>
    <property type="match status" value="2"/>
</dbReference>
<dbReference type="Proteomes" id="UP001516023">
    <property type="component" value="Unassembled WGS sequence"/>
</dbReference>
<evidence type="ECO:0000256" key="8">
    <source>
        <dbReference type="ARBA" id="ARBA00023136"/>
    </source>
</evidence>
<dbReference type="InterPro" id="IPR001680">
    <property type="entry name" value="WD40_rpt"/>
</dbReference>
<evidence type="ECO:0000256" key="5">
    <source>
        <dbReference type="ARBA" id="ARBA00022692"/>
    </source>
</evidence>
<evidence type="ECO:0000256" key="7">
    <source>
        <dbReference type="ARBA" id="ARBA00022989"/>
    </source>
</evidence>
<dbReference type="GO" id="GO:0005730">
    <property type="term" value="C:nucleolus"/>
    <property type="evidence" value="ECO:0007669"/>
    <property type="project" value="UniProtKB-SubCell"/>
</dbReference>
<dbReference type="InterPro" id="IPR020472">
    <property type="entry name" value="WD40_PAC1"/>
</dbReference>
<feature type="transmembrane region" description="Helical" evidence="12">
    <location>
        <begin position="34"/>
        <end position="54"/>
    </location>
</feature>
<evidence type="ECO:0000259" key="13">
    <source>
        <dbReference type="Pfam" id="PF09384"/>
    </source>
</evidence>
<evidence type="ECO:0000256" key="3">
    <source>
        <dbReference type="ARBA" id="ARBA00022552"/>
    </source>
</evidence>
<dbReference type="SUPFAM" id="SSF50978">
    <property type="entry name" value="WD40 repeat-like"/>
    <property type="match status" value="1"/>
</dbReference>
<evidence type="ECO:0000256" key="2">
    <source>
        <dbReference type="ARBA" id="ARBA00004604"/>
    </source>
</evidence>
<reference evidence="14 15" key="1">
    <citation type="journal article" date="2020" name="G3 (Bethesda)">
        <title>Improved Reference Genome for Cyclotella cryptica CCMP332, a Model for Cell Wall Morphogenesis, Salinity Adaptation, and Lipid Production in Diatoms (Bacillariophyta).</title>
        <authorList>
            <person name="Roberts W.R."/>
            <person name="Downey K.M."/>
            <person name="Ruck E.C."/>
            <person name="Traller J.C."/>
            <person name="Alverson A.J."/>
        </authorList>
    </citation>
    <scope>NUCLEOTIDE SEQUENCE [LARGE SCALE GENOMIC DNA]</scope>
    <source>
        <strain evidence="14 15">CCMP332</strain>
    </source>
</reference>
<keyword evidence="5 12" id="KW-0812">Transmembrane</keyword>
<name>A0ABD3PIL8_9STRA</name>
<dbReference type="Pfam" id="PF00400">
    <property type="entry name" value="WD40"/>
    <property type="match status" value="2"/>
</dbReference>